<dbReference type="KEGG" id="whj:H9Q79_11985"/>
<evidence type="ECO:0000256" key="1">
    <source>
        <dbReference type="ARBA" id="ARBA00023002"/>
    </source>
</evidence>
<gene>
    <name evidence="5" type="ORF">H9Q79_11985</name>
</gene>
<dbReference type="SUPFAM" id="SSF48179">
    <property type="entry name" value="6-phosphogluconate dehydrogenase C-terminal domain-like"/>
    <property type="match status" value="1"/>
</dbReference>
<feature type="domain" description="Mannitol dehydrogenase C-terminal" evidence="4">
    <location>
        <begin position="321"/>
        <end position="506"/>
    </location>
</feature>
<evidence type="ECO:0000313" key="5">
    <source>
        <dbReference type="EMBL" id="QNM07638.1"/>
    </source>
</evidence>
<reference evidence="5 6" key="1">
    <citation type="submission" date="2020-08" db="EMBL/GenBank/DDBJ databases">
        <authorList>
            <person name="Liu C."/>
            <person name="Sun Q."/>
        </authorList>
    </citation>
    <scope>NUCLEOTIDE SEQUENCE [LARGE SCALE GENOMIC DNA]</scope>
    <source>
        <strain evidence="5 6">NSJ-29</strain>
    </source>
</reference>
<dbReference type="EMBL" id="CP060635">
    <property type="protein sequence ID" value="QNM07638.1"/>
    <property type="molecule type" value="Genomic_DNA"/>
</dbReference>
<dbReference type="InterPro" id="IPR013328">
    <property type="entry name" value="6PGD_dom2"/>
</dbReference>
<name>A0A7G9GA06_9FIRM</name>
<protein>
    <submittedName>
        <fullName evidence="5">Mannitol dehydrogenase family protein</fullName>
    </submittedName>
</protein>
<feature type="domain" description="Mannitol dehydrogenase N-terminal" evidence="3">
    <location>
        <begin position="40"/>
        <end position="265"/>
    </location>
</feature>
<dbReference type="Proteomes" id="UP000515860">
    <property type="component" value="Chromosome"/>
</dbReference>
<dbReference type="GO" id="GO:0008926">
    <property type="term" value="F:mannitol-1-phosphate 5-dehydrogenase activity"/>
    <property type="evidence" value="ECO:0007669"/>
    <property type="project" value="UniProtKB-EC"/>
</dbReference>
<dbReference type="PANTHER" id="PTHR43362">
    <property type="entry name" value="MANNITOL DEHYDROGENASE DSF1-RELATED"/>
    <property type="match status" value="1"/>
</dbReference>
<dbReference type="SUPFAM" id="SSF51735">
    <property type="entry name" value="NAD(P)-binding Rossmann-fold domains"/>
    <property type="match status" value="1"/>
</dbReference>
<evidence type="ECO:0000313" key="6">
    <source>
        <dbReference type="Proteomes" id="UP000515860"/>
    </source>
</evidence>
<dbReference type="InterPro" id="IPR008927">
    <property type="entry name" value="6-PGluconate_DH-like_C_sf"/>
</dbReference>
<dbReference type="InterPro" id="IPR036291">
    <property type="entry name" value="NAD(P)-bd_dom_sf"/>
</dbReference>
<sequence>MNLTLDGLRRREFWKKAGVAIPTYEIGRIRSAAQKEPVWVHFGIGNIFRIFMGGIADHLIEQKALDRGITCAEAFDFDVIDKIYAPFDNLVLGVTLLPDGNSRKRVIGSLAEALKANTEEPECWQRLKQIFASPSLQICSFTITEKGYAVCDTHGEYLPAVCADLERGPSGPQSAMAVVTALLYERFKGGGGPVAAVSMDNCSRNGEKLKTAVLTFARGWEERGYVSEGFVRYLSDEAQVSFPWSMIDKITPRPAASIRDELASLGIEGMEPVVTRKNTYIAPYVNAEGPQYLVIEDRFPNGRPPFEKAGIYMTDRETVNKAERMKVTTCLNPLHTALAVYGCLLGYTRISDEMQDRELHELVCRIGLKEGLPVVTNPGILSPEKFAAEVIRERIPNPYMPDTPQRIATDTSQKIGIRYGETIKAYVDRYGDAGRLQAIPLAIAGWLRYLLGVDDNGKVFHRSADPMLGELSGYLEGISPGRPDTVGNRLVPILSNSRIFGCDLYQAKIGKKIEKMFREEITGIGAVRKTLIKYLNGLEA</sequence>
<dbReference type="PANTHER" id="PTHR43362:SF1">
    <property type="entry name" value="MANNITOL DEHYDROGENASE 2-RELATED"/>
    <property type="match status" value="1"/>
</dbReference>
<dbReference type="Pfam" id="PF01232">
    <property type="entry name" value="Mannitol_dh"/>
    <property type="match status" value="1"/>
</dbReference>
<keyword evidence="6" id="KW-1185">Reference proteome</keyword>
<evidence type="ECO:0000259" key="3">
    <source>
        <dbReference type="Pfam" id="PF01232"/>
    </source>
</evidence>
<dbReference type="InterPro" id="IPR013118">
    <property type="entry name" value="Mannitol_DH_C"/>
</dbReference>
<keyword evidence="1" id="KW-0560">Oxidoreductase</keyword>
<proteinExistence type="predicted"/>
<dbReference type="Gene3D" id="1.10.1040.10">
    <property type="entry name" value="N-(1-d-carboxylethyl)-l-norvaline Dehydrogenase, domain 2"/>
    <property type="match status" value="1"/>
</dbReference>
<dbReference type="InterPro" id="IPR013131">
    <property type="entry name" value="Mannitol_DH_N"/>
</dbReference>
<dbReference type="AlphaFoldDB" id="A0A7G9GA06"/>
<comment type="catalytic activity">
    <reaction evidence="2">
        <text>D-mannitol 1-phosphate + NAD(+) = beta-D-fructose 6-phosphate + NADH + H(+)</text>
        <dbReference type="Rhea" id="RHEA:19661"/>
        <dbReference type="ChEBI" id="CHEBI:15378"/>
        <dbReference type="ChEBI" id="CHEBI:57540"/>
        <dbReference type="ChEBI" id="CHEBI:57634"/>
        <dbReference type="ChEBI" id="CHEBI:57945"/>
        <dbReference type="ChEBI" id="CHEBI:61381"/>
        <dbReference type="EC" id="1.1.1.17"/>
    </reaction>
</comment>
<evidence type="ECO:0000259" key="4">
    <source>
        <dbReference type="Pfam" id="PF08125"/>
    </source>
</evidence>
<dbReference type="Gene3D" id="3.40.50.720">
    <property type="entry name" value="NAD(P)-binding Rossmann-like Domain"/>
    <property type="match status" value="1"/>
</dbReference>
<dbReference type="Pfam" id="PF08125">
    <property type="entry name" value="Mannitol_dh_C"/>
    <property type="match status" value="1"/>
</dbReference>
<dbReference type="InterPro" id="IPR050988">
    <property type="entry name" value="Mannitol_DH/Oxidoreductase"/>
</dbReference>
<evidence type="ECO:0000256" key="2">
    <source>
        <dbReference type="ARBA" id="ARBA00048615"/>
    </source>
</evidence>
<dbReference type="RefSeq" id="WP_249328366.1">
    <property type="nucleotide sequence ID" value="NZ_CP060635.1"/>
</dbReference>
<accession>A0A7G9GA06</accession>
<organism evidence="5 6">
    <name type="scientific">Wansuia hejianensis</name>
    <dbReference type="NCBI Taxonomy" id="2763667"/>
    <lineage>
        <taxon>Bacteria</taxon>
        <taxon>Bacillati</taxon>
        <taxon>Bacillota</taxon>
        <taxon>Clostridia</taxon>
        <taxon>Lachnospirales</taxon>
        <taxon>Lachnospiraceae</taxon>
        <taxon>Wansuia</taxon>
    </lineage>
</organism>